<evidence type="ECO:0000313" key="2">
    <source>
        <dbReference type="Proteomes" id="UP000682733"/>
    </source>
</evidence>
<feature type="non-terminal residue" evidence="1">
    <location>
        <position position="36"/>
    </location>
</feature>
<reference evidence="1" key="1">
    <citation type="submission" date="2021-02" db="EMBL/GenBank/DDBJ databases">
        <authorList>
            <person name="Nowell W R."/>
        </authorList>
    </citation>
    <scope>NUCLEOTIDE SEQUENCE</scope>
</reference>
<evidence type="ECO:0000313" key="1">
    <source>
        <dbReference type="EMBL" id="CAF3959392.1"/>
    </source>
</evidence>
<protein>
    <submittedName>
        <fullName evidence="1">Uncharacterized protein</fullName>
    </submittedName>
</protein>
<dbReference type="EMBL" id="CAJOBA010031412">
    <property type="protein sequence ID" value="CAF3959392.1"/>
    <property type="molecule type" value="Genomic_DNA"/>
</dbReference>
<organism evidence="1 2">
    <name type="scientific">Didymodactylos carnosus</name>
    <dbReference type="NCBI Taxonomy" id="1234261"/>
    <lineage>
        <taxon>Eukaryota</taxon>
        <taxon>Metazoa</taxon>
        <taxon>Spiralia</taxon>
        <taxon>Gnathifera</taxon>
        <taxon>Rotifera</taxon>
        <taxon>Eurotatoria</taxon>
        <taxon>Bdelloidea</taxon>
        <taxon>Philodinida</taxon>
        <taxon>Philodinidae</taxon>
        <taxon>Didymodactylos</taxon>
    </lineage>
</organism>
<proteinExistence type="predicted"/>
<name>A0A8S2MJW4_9BILA</name>
<accession>A0A8S2MJW4</accession>
<sequence>TDTTVPVKVKDFGVIDQCGVGLLSTCSCTDKAMVEC</sequence>
<feature type="non-terminal residue" evidence="1">
    <location>
        <position position="1"/>
    </location>
</feature>
<gene>
    <name evidence="1" type="ORF">TMI583_LOCUS22335</name>
</gene>
<dbReference type="Proteomes" id="UP000682733">
    <property type="component" value="Unassembled WGS sequence"/>
</dbReference>
<comment type="caution">
    <text evidence="1">The sequence shown here is derived from an EMBL/GenBank/DDBJ whole genome shotgun (WGS) entry which is preliminary data.</text>
</comment>
<dbReference type="AlphaFoldDB" id="A0A8S2MJW4"/>